<keyword evidence="5 6" id="KW-0472">Membrane</keyword>
<protein>
    <submittedName>
        <fullName evidence="7">Uncharacterized protein</fullName>
    </submittedName>
</protein>
<reference evidence="7 8" key="1">
    <citation type="journal article" date="2024" name="Nat. Commun.">
        <title>Phylogenomics reveals the evolutionary origins of lichenization in chlorophyte algae.</title>
        <authorList>
            <person name="Puginier C."/>
            <person name="Libourel C."/>
            <person name="Otte J."/>
            <person name="Skaloud P."/>
            <person name="Haon M."/>
            <person name="Grisel S."/>
            <person name="Petersen M."/>
            <person name="Berrin J.G."/>
            <person name="Delaux P.M."/>
            <person name="Dal Grande F."/>
            <person name="Keller J."/>
        </authorList>
    </citation>
    <scope>NUCLEOTIDE SEQUENCE [LARGE SCALE GENOMIC DNA]</scope>
    <source>
        <strain evidence="7 8">SAG 2043</strain>
    </source>
</reference>
<keyword evidence="8" id="KW-1185">Reference proteome</keyword>
<dbReference type="InterPro" id="IPR021013">
    <property type="entry name" value="ATPase_Vma12"/>
</dbReference>
<dbReference type="EMBL" id="JALJOR010000009">
    <property type="protein sequence ID" value="KAK9811229.1"/>
    <property type="molecule type" value="Genomic_DNA"/>
</dbReference>
<evidence type="ECO:0000313" key="8">
    <source>
        <dbReference type="Proteomes" id="UP001489004"/>
    </source>
</evidence>
<organism evidence="7 8">
    <name type="scientific">[Myrmecia] bisecta</name>
    <dbReference type="NCBI Taxonomy" id="41462"/>
    <lineage>
        <taxon>Eukaryota</taxon>
        <taxon>Viridiplantae</taxon>
        <taxon>Chlorophyta</taxon>
        <taxon>core chlorophytes</taxon>
        <taxon>Trebouxiophyceae</taxon>
        <taxon>Trebouxiales</taxon>
        <taxon>Trebouxiaceae</taxon>
        <taxon>Myrmecia</taxon>
    </lineage>
</organism>
<evidence type="ECO:0000256" key="6">
    <source>
        <dbReference type="SAM" id="Phobius"/>
    </source>
</evidence>
<dbReference type="GO" id="GO:0070072">
    <property type="term" value="P:vacuolar proton-transporting V-type ATPase complex assembly"/>
    <property type="evidence" value="ECO:0007669"/>
    <property type="project" value="InterPro"/>
</dbReference>
<evidence type="ECO:0000256" key="1">
    <source>
        <dbReference type="ARBA" id="ARBA00004477"/>
    </source>
</evidence>
<evidence type="ECO:0000256" key="3">
    <source>
        <dbReference type="ARBA" id="ARBA00022824"/>
    </source>
</evidence>
<feature type="transmembrane region" description="Helical" evidence="6">
    <location>
        <begin position="138"/>
        <end position="160"/>
    </location>
</feature>
<keyword evidence="2 6" id="KW-0812">Transmembrane</keyword>
<keyword evidence="4 6" id="KW-1133">Transmembrane helix</keyword>
<accession>A0AAW1PTP3</accession>
<name>A0AAW1PTP3_9CHLO</name>
<feature type="transmembrane region" description="Helical" evidence="6">
    <location>
        <begin position="172"/>
        <end position="192"/>
    </location>
</feature>
<evidence type="ECO:0000313" key="7">
    <source>
        <dbReference type="EMBL" id="KAK9811229.1"/>
    </source>
</evidence>
<proteinExistence type="predicted"/>
<dbReference type="Proteomes" id="UP001489004">
    <property type="component" value="Unassembled WGS sequence"/>
</dbReference>
<evidence type="ECO:0000256" key="2">
    <source>
        <dbReference type="ARBA" id="ARBA00022692"/>
    </source>
</evidence>
<comment type="subcellular location">
    <subcellularLocation>
        <location evidence="1">Endoplasmic reticulum membrane</location>
        <topology evidence="1">Multi-pass membrane protein</topology>
    </subcellularLocation>
</comment>
<dbReference type="AlphaFoldDB" id="A0AAW1PTP3"/>
<comment type="caution">
    <text evidence="7">The sequence shown here is derived from an EMBL/GenBank/DDBJ whole genome shotgun (WGS) entry which is preliminary data.</text>
</comment>
<evidence type="ECO:0000256" key="4">
    <source>
        <dbReference type="ARBA" id="ARBA00022989"/>
    </source>
</evidence>
<sequence>MAQIKLRCTDSISQLLRQAADLPNTNQDLQDALRLALHDQTVQWGVLKQACAAIRQHQPDGKQAGPWLHRACQGAALDLQAPVRREKSPELVQRLAKLQRDLDQQRYDRMVLDVTEEERKAQAASEGGLNTYKEQMSFGLHVIVMMGTFYALGHVAALGLSSKPAHHAVGGLAGMTCAMLLETTLLIIRTNFPYELRSQRKQRQPVAASPEEPKKER</sequence>
<gene>
    <name evidence="7" type="ORF">WJX72_000326</name>
</gene>
<dbReference type="PANTHER" id="PTHR31394:SF1">
    <property type="entry name" value="TRANSMEMBRANE PROTEIN 199"/>
    <property type="match status" value="1"/>
</dbReference>
<evidence type="ECO:0000256" key="5">
    <source>
        <dbReference type="ARBA" id="ARBA00023136"/>
    </source>
</evidence>
<dbReference type="GO" id="GO:0005789">
    <property type="term" value="C:endoplasmic reticulum membrane"/>
    <property type="evidence" value="ECO:0007669"/>
    <property type="project" value="UniProtKB-SubCell"/>
</dbReference>
<keyword evidence="3" id="KW-0256">Endoplasmic reticulum</keyword>
<dbReference type="PANTHER" id="PTHR31394">
    <property type="entry name" value="TRANSMEMBRANE PROTEIN 199"/>
    <property type="match status" value="1"/>
</dbReference>